<keyword evidence="8" id="KW-0631">Potassium channel</keyword>
<organism evidence="23 24">
    <name type="scientific">Dreissena polymorpha</name>
    <name type="common">Zebra mussel</name>
    <name type="synonym">Mytilus polymorpha</name>
    <dbReference type="NCBI Taxonomy" id="45954"/>
    <lineage>
        <taxon>Eukaryota</taxon>
        <taxon>Metazoa</taxon>
        <taxon>Spiralia</taxon>
        <taxon>Lophotrochozoa</taxon>
        <taxon>Mollusca</taxon>
        <taxon>Bivalvia</taxon>
        <taxon>Autobranchia</taxon>
        <taxon>Heteroconchia</taxon>
        <taxon>Euheterodonta</taxon>
        <taxon>Imparidentia</taxon>
        <taxon>Neoheterodontei</taxon>
        <taxon>Myida</taxon>
        <taxon>Dreissenoidea</taxon>
        <taxon>Dreissenidae</taxon>
        <taxon>Dreissena</taxon>
    </lineage>
</organism>
<dbReference type="FunFam" id="1.20.120.350:FF:000035">
    <property type="entry name" value="Calcium-activated potassium channel slowpoke"/>
    <property type="match status" value="1"/>
</dbReference>
<evidence type="ECO:0000256" key="14">
    <source>
        <dbReference type="ARBA" id="ARBA00023065"/>
    </source>
</evidence>
<protein>
    <recommendedName>
        <fullName evidence="17">BK channel</fullName>
    </recommendedName>
    <alternativeName>
        <fullName evidence="18">Maxi K channel</fullName>
    </alternativeName>
</protein>
<evidence type="ECO:0000256" key="21">
    <source>
        <dbReference type="SAM" id="Phobius"/>
    </source>
</evidence>
<dbReference type="SUPFAM" id="SSF51735">
    <property type="entry name" value="NAD(P)-binding Rossmann-fold domains"/>
    <property type="match status" value="1"/>
</dbReference>
<evidence type="ECO:0000259" key="22">
    <source>
        <dbReference type="PROSITE" id="PS51201"/>
    </source>
</evidence>
<dbReference type="GO" id="GO:0009410">
    <property type="term" value="P:response to xenobiotic stimulus"/>
    <property type="evidence" value="ECO:0007669"/>
    <property type="project" value="UniProtKB-ARBA"/>
</dbReference>
<evidence type="ECO:0000256" key="2">
    <source>
        <dbReference type="ARBA" id="ARBA00022448"/>
    </source>
</evidence>
<dbReference type="SUPFAM" id="SSF81324">
    <property type="entry name" value="Voltage-gated potassium channels"/>
    <property type="match status" value="1"/>
</dbReference>
<evidence type="ECO:0000256" key="17">
    <source>
        <dbReference type="ARBA" id="ARBA00029579"/>
    </source>
</evidence>
<dbReference type="InterPro" id="IPR036291">
    <property type="entry name" value="NAD(P)-bd_dom_sf"/>
</dbReference>
<dbReference type="FunFam" id="1.10.287.70:FF:000015">
    <property type="entry name" value="Calcium-activated potassium channel subunit alpha-1 isoform X7"/>
    <property type="match status" value="1"/>
</dbReference>
<name>A0A9D4LS69_DREPO</name>
<evidence type="ECO:0000256" key="7">
    <source>
        <dbReference type="ARBA" id="ARBA00022723"/>
    </source>
</evidence>
<accession>A0A9D4LS69</accession>
<dbReference type="Gene3D" id="3.40.50.720">
    <property type="entry name" value="NAD(P)-binding Rossmann-like Domain"/>
    <property type="match status" value="1"/>
</dbReference>
<dbReference type="Proteomes" id="UP000828390">
    <property type="component" value="Unassembled WGS sequence"/>
</dbReference>
<feature type="transmembrane region" description="Helical" evidence="21">
    <location>
        <begin position="240"/>
        <end position="261"/>
    </location>
</feature>
<keyword evidence="13 21" id="KW-1133">Transmembrane helix</keyword>
<dbReference type="InterPro" id="IPR047871">
    <property type="entry name" value="K_chnl_Slo-like"/>
</dbReference>
<feature type="transmembrane region" description="Helical" evidence="21">
    <location>
        <begin position="93"/>
        <end position="112"/>
    </location>
</feature>
<keyword evidence="11" id="KW-0851">Voltage-gated channel</keyword>
<evidence type="ECO:0000256" key="4">
    <source>
        <dbReference type="ARBA" id="ARBA00022538"/>
    </source>
</evidence>
<dbReference type="InterPro" id="IPR005821">
    <property type="entry name" value="Ion_trans_dom"/>
</dbReference>
<evidence type="ECO:0000256" key="3">
    <source>
        <dbReference type="ARBA" id="ARBA00022475"/>
    </source>
</evidence>
<feature type="region of interest" description="Disordered" evidence="20">
    <location>
        <begin position="1"/>
        <end position="25"/>
    </location>
</feature>
<keyword evidence="9" id="KW-0106">Calcium</keyword>
<feature type="transmembrane region" description="Helical" evidence="21">
    <location>
        <begin position="213"/>
        <end position="233"/>
    </location>
</feature>
<dbReference type="FunFam" id="3.40.50.720:FF:000005">
    <property type="entry name" value="calcium-activated potassium channel subunit alpha-1 isoform X6"/>
    <property type="match status" value="1"/>
</dbReference>
<comment type="similarity">
    <text evidence="19">Belongs to the potassium channel family. Calcium-activated (TC 1.A.1.3) subfamily. Slo sub-subfamily.</text>
</comment>
<feature type="compositionally biased region" description="Basic and acidic residues" evidence="20">
    <location>
        <begin position="8"/>
        <end position="25"/>
    </location>
</feature>
<keyword evidence="14" id="KW-0406">Ion transport</keyword>
<reference evidence="23" key="1">
    <citation type="journal article" date="2019" name="bioRxiv">
        <title>The Genome of the Zebra Mussel, Dreissena polymorpha: A Resource for Invasive Species Research.</title>
        <authorList>
            <person name="McCartney M.A."/>
            <person name="Auch B."/>
            <person name="Kono T."/>
            <person name="Mallez S."/>
            <person name="Zhang Y."/>
            <person name="Obille A."/>
            <person name="Becker A."/>
            <person name="Abrahante J.E."/>
            <person name="Garbe J."/>
            <person name="Badalamenti J.P."/>
            <person name="Herman A."/>
            <person name="Mangelson H."/>
            <person name="Liachko I."/>
            <person name="Sullivan S."/>
            <person name="Sone E.D."/>
            <person name="Koren S."/>
            <person name="Silverstein K.A.T."/>
            <person name="Beckman K.B."/>
            <person name="Gohl D.M."/>
        </authorList>
    </citation>
    <scope>NUCLEOTIDE SEQUENCE</scope>
    <source>
        <strain evidence="23">Duluth1</strain>
        <tissue evidence="23">Whole animal</tissue>
    </source>
</reference>
<dbReference type="GO" id="GO:0060072">
    <property type="term" value="F:large conductance calcium-activated potassium channel activity"/>
    <property type="evidence" value="ECO:0007669"/>
    <property type="project" value="TreeGrafter"/>
</dbReference>
<feature type="transmembrane region" description="Helical" evidence="21">
    <location>
        <begin position="180"/>
        <end position="198"/>
    </location>
</feature>
<evidence type="ECO:0000256" key="9">
    <source>
        <dbReference type="ARBA" id="ARBA00022837"/>
    </source>
</evidence>
<dbReference type="Pfam" id="PF22614">
    <property type="entry name" value="Slo-like_RCK"/>
    <property type="match status" value="1"/>
</dbReference>
<keyword evidence="15 21" id="KW-0472">Membrane</keyword>
<feature type="transmembrane region" description="Helical" evidence="21">
    <location>
        <begin position="55"/>
        <end position="73"/>
    </location>
</feature>
<keyword evidence="4" id="KW-0633">Potassium transport</keyword>
<keyword evidence="2" id="KW-0813">Transport</keyword>
<dbReference type="PRINTS" id="PR00169">
    <property type="entry name" value="KCHANNEL"/>
</dbReference>
<evidence type="ECO:0000256" key="5">
    <source>
        <dbReference type="ARBA" id="ARBA00022553"/>
    </source>
</evidence>
<keyword evidence="7" id="KW-0479">Metal-binding</keyword>
<comment type="caution">
    <text evidence="23">The sequence shown here is derived from an EMBL/GenBank/DDBJ whole genome shotgun (WGS) entry which is preliminary data.</text>
</comment>
<dbReference type="PANTHER" id="PTHR10027:SF33">
    <property type="entry name" value="CALCIUM-ACTIVATED POTASSIUM CHANNEL SUBUNIT ALPHA-1-RELATED"/>
    <property type="match status" value="1"/>
</dbReference>
<proteinExistence type="inferred from homology"/>
<comment type="subcellular location">
    <subcellularLocation>
        <location evidence="1">Cell membrane</location>
        <topology evidence="1">Multi-pass membrane protein</topology>
    </subcellularLocation>
</comment>
<feature type="domain" description="RCK N-terminal" evidence="22">
    <location>
        <begin position="284"/>
        <end position="430"/>
    </location>
</feature>
<dbReference type="AlphaFoldDB" id="A0A9D4LS69"/>
<keyword evidence="12" id="KW-0630">Potassium</keyword>
<dbReference type="PRINTS" id="PR01449">
    <property type="entry name" value="BKCHANNELA"/>
</dbReference>
<evidence type="ECO:0000313" key="24">
    <source>
        <dbReference type="Proteomes" id="UP000828390"/>
    </source>
</evidence>
<dbReference type="GO" id="GO:0046872">
    <property type="term" value="F:metal ion binding"/>
    <property type="evidence" value="ECO:0007669"/>
    <property type="project" value="UniProtKB-KW"/>
</dbReference>
<keyword evidence="6 21" id="KW-0812">Transmembrane</keyword>
<evidence type="ECO:0000256" key="13">
    <source>
        <dbReference type="ARBA" id="ARBA00022989"/>
    </source>
</evidence>
<evidence type="ECO:0000256" key="6">
    <source>
        <dbReference type="ARBA" id="ARBA00022692"/>
    </source>
</evidence>
<dbReference type="InterPro" id="IPR003148">
    <property type="entry name" value="RCK_N"/>
</dbReference>
<keyword evidence="10" id="KW-0460">Magnesium</keyword>
<evidence type="ECO:0000256" key="18">
    <source>
        <dbReference type="ARBA" id="ARBA00031999"/>
    </source>
</evidence>
<evidence type="ECO:0000256" key="16">
    <source>
        <dbReference type="ARBA" id="ARBA00023303"/>
    </source>
</evidence>
<evidence type="ECO:0000256" key="12">
    <source>
        <dbReference type="ARBA" id="ARBA00022958"/>
    </source>
</evidence>
<evidence type="ECO:0000313" key="23">
    <source>
        <dbReference type="EMBL" id="KAH3863260.1"/>
    </source>
</evidence>
<keyword evidence="3" id="KW-1003">Cell membrane</keyword>
<evidence type="ECO:0000256" key="10">
    <source>
        <dbReference type="ARBA" id="ARBA00022842"/>
    </source>
</evidence>
<feature type="transmembrane region" description="Helical" evidence="21">
    <location>
        <begin position="119"/>
        <end position="141"/>
    </location>
</feature>
<keyword evidence="16" id="KW-0407">Ion channel</keyword>
<dbReference type="PROSITE" id="PS51201">
    <property type="entry name" value="RCK_N"/>
    <property type="match status" value="1"/>
</dbReference>
<dbReference type="Pfam" id="PF03493">
    <property type="entry name" value="BK_channel_a"/>
    <property type="match status" value="1"/>
</dbReference>
<dbReference type="EMBL" id="JAIWYP010000002">
    <property type="protein sequence ID" value="KAH3863260.1"/>
    <property type="molecule type" value="Genomic_DNA"/>
</dbReference>
<dbReference type="GO" id="GO:0034702">
    <property type="term" value="C:monoatomic ion channel complex"/>
    <property type="evidence" value="ECO:0007669"/>
    <property type="project" value="UniProtKB-KW"/>
</dbReference>
<keyword evidence="24" id="KW-1185">Reference proteome</keyword>
<evidence type="ECO:0000256" key="11">
    <source>
        <dbReference type="ARBA" id="ARBA00022882"/>
    </source>
</evidence>
<gene>
    <name evidence="23" type="ORF">DPMN_026240</name>
</gene>
<evidence type="ECO:0000256" key="20">
    <source>
        <dbReference type="SAM" id="MobiDB-lite"/>
    </source>
</evidence>
<evidence type="ECO:0000256" key="15">
    <source>
        <dbReference type="ARBA" id="ARBA00023136"/>
    </source>
</evidence>
<dbReference type="Pfam" id="PF00520">
    <property type="entry name" value="Ion_trans"/>
    <property type="match status" value="1"/>
</dbReference>
<dbReference type="PANTHER" id="PTHR10027">
    <property type="entry name" value="CALCIUM-ACTIVATED POTASSIUM CHANNEL ALPHA CHAIN"/>
    <property type="match status" value="1"/>
</dbReference>
<dbReference type="GO" id="GO:0045211">
    <property type="term" value="C:postsynaptic membrane"/>
    <property type="evidence" value="ECO:0007669"/>
    <property type="project" value="TreeGrafter"/>
</dbReference>
<evidence type="ECO:0000256" key="1">
    <source>
        <dbReference type="ARBA" id="ARBA00004651"/>
    </source>
</evidence>
<dbReference type="Gene3D" id="1.10.287.70">
    <property type="match status" value="1"/>
</dbReference>
<dbReference type="GO" id="GO:0050804">
    <property type="term" value="P:modulation of chemical synaptic transmission"/>
    <property type="evidence" value="ECO:0007669"/>
    <property type="project" value="UniProtKB-ARBA"/>
</dbReference>
<reference evidence="23" key="2">
    <citation type="submission" date="2020-11" db="EMBL/GenBank/DDBJ databases">
        <authorList>
            <person name="McCartney M.A."/>
            <person name="Auch B."/>
            <person name="Kono T."/>
            <person name="Mallez S."/>
            <person name="Becker A."/>
            <person name="Gohl D.M."/>
            <person name="Silverstein K.A.T."/>
            <person name="Koren S."/>
            <person name="Bechman K.B."/>
            <person name="Herman A."/>
            <person name="Abrahante J.E."/>
            <person name="Garbe J."/>
        </authorList>
    </citation>
    <scope>NUCLEOTIDE SEQUENCE</scope>
    <source>
        <strain evidence="23">Duluth1</strain>
        <tissue evidence="23">Whole animal</tissue>
    </source>
</reference>
<dbReference type="InterPro" id="IPR003929">
    <property type="entry name" value="K_chnl_BK_asu"/>
</dbReference>
<feature type="non-terminal residue" evidence="23">
    <location>
        <position position="1"/>
    </location>
</feature>
<sequence>MITPKPVVHKEKDTNKDDRKNSGFFKNHDPEVGWLTEAKDWAGELISGQTTTGRILVGLVFVLSIASLIIYFIDASYEQVESCTPWAESTTQQIDLAFNVFFMIYFFIRFVAANDKLWFWVDIFSLVDYFTIPPSFVAIYLDHQWLGFRFLRACRLMSIPDILTYLNILNSNTVIRLSHLVSTFLSLWLSAGGFLHLVENSGDFFNNFENPQILTYWECLYFLVVTMSTVGYGDIYARTLIGRLFMSIYICTSIGLFASWIPEIADIIGKQNKYGGSYKKERGKKHIVVCGHITYDSVANFLQDFLHKDREDVDVEIIFLHKALPDLELEGLLKRHFTQVEFFQGTVMDAIDLERVKIKTAHACLVLANKYCTDPDQEDASNIMRVISIKNYHADIKVIVQLLQYHNKAYLLNIPSWDWKRGDDAVCIAELKLGFIAQSCLAPGFSTLMANLFTMRSYKPSLDMQQWQNDYMRGTAMEMYTEFLSSSFNGMTFPEAAELCFAKLKLLLLAIEVRSEEGKESTLAINPGPKVKLETATQGFFIAESAEEVKRAYYYCKSCHSEIIDIRMIKKCRCRPLAMFRKGATAVL</sequence>
<evidence type="ECO:0000256" key="19">
    <source>
        <dbReference type="ARBA" id="ARBA00060897"/>
    </source>
</evidence>
<evidence type="ECO:0000256" key="8">
    <source>
        <dbReference type="ARBA" id="ARBA00022826"/>
    </source>
</evidence>
<keyword evidence="5" id="KW-0597">Phosphoprotein</keyword>